<evidence type="ECO:0000259" key="1">
    <source>
        <dbReference type="SMART" id="SM00852"/>
    </source>
</evidence>
<sequence length="250" mass="26794">MKIAILTVGDELLAGETENTNASWLARQLAERGASVARILVVPDETDTIAAYVREWSAEFDAVAVTGGLGGTHDDVTMDAVAVAFDREVVVDPDALEAVTESARAFADSNPDIVDEYDLDIDLEAWAEMPDGARMLDNPAGLAPGCVLENVYVFPGVPDEMRATFAGVSCEFGGDAVSETVYTDAPEGALVTTLEELRDRFDVVVGSYPAPRGEPNRVKVTATDRGRVDEATAWLRERIQTVPASDANDR</sequence>
<dbReference type="CDD" id="cd00885">
    <property type="entry name" value="cinA"/>
    <property type="match status" value="1"/>
</dbReference>
<protein>
    <submittedName>
        <fullName evidence="2">Competence/damage-inducible protein A</fullName>
    </submittedName>
</protein>
<dbReference type="InterPro" id="IPR001453">
    <property type="entry name" value="MoaB/Mog_dom"/>
</dbReference>
<dbReference type="OrthoDB" id="372037at2157"/>
<dbReference type="GeneID" id="56027687"/>
<dbReference type="Pfam" id="PF24102">
    <property type="entry name" value="FLAD1_M"/>
    <property type="match status" value="1"/>
</dbReference>
<proteinExistence type="predicted"/>
<evidence type="ECO:0000313" key="3">
    <source>
        <dbReference type="Proteomes" id="UP000509750"/>
    </source>
</evidence>
<dbReference type="SUPFAM" id="SSF53218">
    <property type="entry name" value="Molybdenum cofactor biosynthesis proteins"/>
    <property type="match status" value="1"/>
</dbReference>
<gene>
    <name evidence="2" type="ORF">HUG10_02600</name>
</gene>
<organism evidence="2 3">
    <name type="scientific">Halorarum halophilum</name>
    <dbReference type="NCBI Taxonomy" id="2743090"/>
    <lineage>
        <taxon>Archaea</taxon>
        <taxon>Methanobacteriati</taxon>
        <taxon>Methanobacteriota</taxon>
        <taxon>Stenosarchaea group</taxon>
        <taxon>Halobacteria</taxon>
        <taxon>Halobacteriales</taxon>
        <taxon>Haloferacaceae</taxon>
        <taxon>Halorarum</taxon>
    </lineage>
</organism>
<dbReference type="InterPro" id="IPR050101">
    <property type="entry name" value="CinA"/>
</dbReference>
<dbReference type="InterPro" id="IPR036425">
    <property type="entry name" value="MoaB/Mog-like_dom_sf"/>
</dbReference>
<dbReference type="Pfam" id="PF00994">
    <property type="entry name" value="MoCF_biosynth"/>
    <property type="match status" value="1"/>
</dbReference>
<dbReference type="SMART" id="SM00852">
    <property type="entry name" value="MoCF_biosynth"/>
    <property type="match status" value="1"/>
</dbReference>
<evidence type="ECO:0000313" key="2">
    <source>
        <dbReference type="EMBL" id="QLG26496.1"/>
    </source>
</evidence>
<dbReference type="PANTHER" id="PTHR13939:SF0">
    <property type="entry name" value="NMN AMIDOHYDROLASE-LIKE PROTEIN YFAY"/>
    <property type="match status" value="1"/>
</dbReference>
<name>A0A7D5KE29_9EURY</name>
<dbReference type="Proteomes" id="UP000509750">
    <property type="component" value="Chromosome"/>
</dbReference>
<dbReference type="RefSeq" id="WP_179168071.1">
    <property type="nucleotide sequence ID" value="NZ_CP058529.1"/>
</dbReference>
<dbReference type="AlphaFoldDB" id="A0A7D5KE29"/>
<dbReference type="KEGG" id="halg:HUG10_02600"/>
<dbReference type="PANTHER" id="PTHR13939">
    <property type="entry name" value="NICOTINAMIDE-NUCLEOTIDE AMIDOHYDROLASE PNCC"/>
    <property type="match status" value="1"/>
</dbReference>
<feature type="domain" description="MoaB/Mog" evidence="1">
    <location>
        <begin position="4"/>
        <end position="176"/>
    </location>
</feature>
<dbReference type="Gene3D" id="3.40.980.10">
    <property type="entry name" value="MoaB/Mog-like domain"/>
    <property type="match status" value="1"/>
</dbReference>
<keyword evidence="3" id="KW-1185">Reference proteome</keyword>
<dbReference type="EMBL" id="CP058529">
    <property type="protein sequence ID" value="QLG26496.1"/>
    <property type="molecule type" value="Genomic_DNA"/>
</dbReference>
<accession>A0A7D5KE29</accession>
<reference evidence="2 3" key="1">
    <citation type="submission" date="2020-07" db="EMBL/GenBank/DDBJ databases">
        <title>Gai3-2, isolated from salt lake.</title>
        <authorList>
            <person name="Cui H."/>
            <person name="Shi X."/>
        </authorList>
    </citation>
    <scope>NUCLEOTIDE SEQUENCE [LARGE SCALE GENOMIC DNA]</scope>
    <source>
        <strain evidence="2 3">Gai3-2</strain>
    </source>
</reference>
<dbReference type="InterPro" id="IPR056596">
    <property type="entry name" value="FLAD1_M"/>
</dbReference>